<evidence type="ECO:0000313" key="1">
    <source>
        <dbReference type="EMBL" id="KAK8946283.1"/>
    </source>
</evidence>
<accession>A0ABR2LQT5</accession>
<organism evidence="1 2">
    <name type="scientific">Platanthera guangdongensis</name>
    <dbReference type="NCBI Taxonomy" id="2320717"/>
    <lineage>
        <taxon>Eukaryota</taxon>
        <taxon>Viridiplantae</taxon>
        <taxon>Streptophyta</taxon>
        <taxon>Embryophyta</taxon>
        <taxon>Tracheophyta</taxon>
        <taxon>Spermatophyta</taxon>
        <taxon>Magnoliopsida</taxon>
        <taxon>Liliopsida</taxon>
        <taxon>Asparagales</taxon>
        <taxon>Orchidaceae</taxon>
        <taxon>Orchidoideae</taxon>
        <taxon>Orchideae</taxon>
        <taxon>Orchidinae</taxon>
        <taxon>Platanthera</taxon>
    </lineage>
</organism>
<name>A0ABR2LQT5_9ASPA</name>
<dbReference type="Proteomes" id="UP001412067">
    <property type="component" value="Unassembled WGS sequence"/>
</dbReference>
<comment type="caution">
    <text evidence="1">The sequence shown here is derived from an EMBL/GenBank/DDBJ whole genome shotgun (WGS) entry which is preliminary data.</text>
</comment>
<reference evidence="1 2" key="1">
    <citation type="journal article" date="2022" name="Nat. Plants">
        <title>Genomes of leafy and leafless Platanthera orchids illuminate the evolution of mycoheterotrophy.</title>
        <authorList>
            <person name="Li M.H."/>
            <person name="Liu K.W."/>
            <person name="Li Z."/>
            <person name="Lu H.C."/>
            <person name="Ye Q.L."/>
            <person name="Zhang D."/>
            <person name="Wang J.Y."/>
            <person name="Li Y.F."/>
            <person name="Zhong Z.M."/>
            <person name="Liu X."/>
            <person name="Yu X."/>
            <person name="Liu D.K."/>
            <person name="Tu X.D."/>
            <person name="Liu B."/>
            <person name="Hao Y."/>
            <person name="Liao X.Y."/>
            <person name="Jiang Y.T."/>
            <person name="Sun W.H."/>
            <person name="Chen J."/>
            <person name="Chen Y.Q."/>
            <person name="Ai Y."/>
            <person name="Zhai J.W."/>
            <person name="Wu S.S."/>
            <person name="Zhou Z."/>
            <person name="Hsiao Y.Y."/>
            <person name="Wu W.L."/>
            <person name="Chen Y.Y."/>
            <person name="Lin Y.F."/>
            <person name="Hsu J.L."/>
            <person name="Li C.Y."/>
            <person name="Wang Z.W."/>
            <person name="Zhao X."/>
            <person name="Zhong W.Y."/>
            <person name="Ma X.K."/>
            <person name="Ma L."/>
            <person name="Huang J."/>
            <person name="Chen G.Z."/>
            <person name="Huang M.Z."/>
            <person name="Huang L."/>
            <person name="Peng D.H."/>
            <person name="Luo Y.B."/>
            <person name="Zou S.Q."/>
            <person name="Chen S.P."/>
            <person name="Lan S."/>
            <person name="Tsai W.C."/>
            <person name="Van de Peer Y."/>
            <person name="Liu Z.J."/>
        </authorList>
    </citation>
    <scope>NUCLEOTIDE SEQUENCE [LARGE SCALE GENOMIC DNA]</scope>
    <source>
        <strain evidence="1">Lor288</strain>
    </source>
</reference>
<keyword evidence="2" id="KW-1185">Reference proteome</keyword>
<evidence type="ECO:0000313" key="2">
    <source>
        <dbReference type="Proteomes" id="UP001412067"/>
    </source>
</evidence>
<protein>
    <submittedName>
        <fullName evidence="1">Uncharacterized protein</fullName>
    </submittedName>
</protein>
<proteinExistence type="predicted"/>
<gene>
    <name evidence="1" type="ORF">KSP40_PGU016606</name>
</gene>
<dbReference type="EMBL" id="JBBWWR010000017">
    <property type="protein sequence ID" value="KAK8946283.1"/>
    <property type="molecule type" value="Genomic_DNA"/>
</dbReference>
<sequence>MRGGCGVVGLVGVGVPSIPSTTMDGAGQPCLRWNANCRLFFHDTSFSMISRVIYRDLDSKLI</sequence>